<dbReference type="GO" id="GO:0031966">
    <property type="term" value="C:mitochondrial membrane"/>
    <property type="evidence" value="ECO:0007669"/>
    <property type="project" value="UniProtKB-SubCell"/>
</dbReference>
<dbReference type="AlphaFoldDB" id="A0A0D1YRD9"/>
<dbReference type="Proteomes" id="UP000053328">
    <property type="component" value="Unassembled WGS sequence"/>
</dbReference>
<comment type="subunit">
    <text evidence="4">Associates with the respiratory chain complex III/complex IV supercomplex.</text>
</comment>
<evidence type="ECO:0000313" key="12">
    <source>
        <dbReference type="EMBL" id="KIW17826.1"/>
    </source>
</evidence>
<evidence type="ECO:0000313" key="13">
    <source>
        <dbReference type="Proteomes" id="UP000053328"/>
    </source>
</evidence>
<evidence type="ECO:0000256" key="9">
    <source>
        <dbReference type="SAM" id="MobiDB-lite"/>
    </source>
</evidence>
<keyword evidence="5 10" id="KW-0812">Transmembrane</keyword>
<feature type="domain" description="HIG1" evidence="11">
    <location>
        <begin position="11"/>
        <end position="106"/>
    </location>
</feature>
<evidence type="ECO:0000256" key="8">
    <source>
        <dbReference type="ARBA" id="ARBA00023136"/>
    </source>
</evidence>
<evidence type="ECO:0000256" key="5">
    <source>
        <dbReference type="ARBA" id="ARBA00022692"/>
    </source>
</evidence>
<organism evidence="12 13">
    <name type="scientific">Exophiala spinifera</name>
    <dbReference type="NCBI Taxonomy" id="91928"/>
    <lineage>
        <taxon>Eukaryota</taxon>
        <taxon>Fungi</taxon>
        <taxon>Dikarya</taxon>
        <taxon>Ascomycota</taxon>
        <taxon>Pezizomycotina</taxon>
        <taxon>Eurotiomycetes</taxon>
        <taxon>Chaetothyriomycetidae</taxon>
        <taxon>Chaetothyriales</taxon>
        <taxon>Herpotrichiellaceae</taxon>
        <taxon>Exophiala</taxon>
    </lineage>
</organism>
<proteinExistence type="inferred from homology"/>
<name>A0A0D1YRD9_9EURO</name>
<comment type="function">
    <text evidence="1">Cytochrome c oxidase subunit which plays a role in assembly of respiratory supercomplexes.</text>
</comment>
<evidence type="ECO:0000259" key="11">
    <source>
        <dbReference type="PROSITE" id="PS51503"/>
    </source>
</evidence>
<evidence type="ECO:0000256" key="6">
    <source>
        <dbReference type="ARBA" id="ARBA00022989"/>
    </source>
</evidence>
<dbReference type="PANTHER" id="PTHR12297:SF3">
    <property type="entry name" value="HIG1 DOMAIN FAMILY MEMBER 1A"/>
    <property type="match status" value="1"/>
</dbReference>
<reference evidence="12 13" key="1">
    <citation type="submission" date="2015-01" db="EMBL/GenBank/DDBJ databases">
        <title>The Genome Sequence of Exophiala spinifera CBS89968.</title>
        <authorList>
            <consortium name="The Broad Institute Genomics Platform"/>
            <person name="Cuomo C."/>
            <person name="de Hoog S."/>
            <person name="Gorbushina A."/>
            <person name="Stielow B."/>
            <person name="Teixiera M."/>
            <person name="Abouelleil A."/>
            <person name="Chapman S.B."/>
            <person name="Priest M."/>
            <person name="Young S.K."/>
            <person name="Wortman J."/>
            <person name="Nusbaum C."/>
            <person name="Birren B."/>
        </authorList>
    </citation>
    <scope>NUCLEOTIDE SEQUENCE [LARGE SCALE GENOMIC DNA]</scope>
    <source>
        <strain evidence="12 13">CBS 89968</strain>
    </source>
</reference>
<evidence type="ECO:0000256" key="7">
    <source>
        <dbReference type="ARBA" id="ARBA00023128"/>
    </source>
</evidence>
<evidence type="ECO:0000256" key="10">
    <source>
        <dbReference type="SAM" id="Phobius"/>
    </source>
</evidence>
<accession>A0A0D1YRD9</accession>
<comment type="subcellular location">
    <subcellularLocation>
        <location evidence="2">Mitochondrion membrane</location>
    </subcellularLocation>
</comment>
<dbReference type="InterPro" id="IPR007667">
    <property type="entry name" value="Hypoxia_induced_domain"/>
</dbReference>
<comment type="similarity">
    <text evidence="3">Belongs to the RCF1 family.</text>
</comment>
<dbReference type="STRING" id="91928.A0A0D1YRD9"/>
<dbReference type="EMBL" id="KN847494">
    <property type="protein sequence ID" value="KIW17826.1"/>
    <property type="molecule type" value="Genomic_DNA"/>
</dbReference>
<dbReference type="PROSITE" id="PS51503">
    <property type="entry name" value="HIG1"/>
    <property type="match status" value="1"/>
</dbReference>
<protein>
    <recommendedName>
        <fullName evidence="11">HIG1 domain-containing protein</fullName>
    </recommendedName>
</protein>
<sequence>MSNPNATEPSPLSETTIPSSFDNEFFEESRFQKFSRKLRQEPLIPIGCAATCYALYMATKSIRAGDHHQTNRMFRARIYAQGFTLLALVAGSYFYKDERLKRKAFEAALDEKKTAEKREKWLRELEARDEEDRAWRDRIEKASADARAGVQDVKQSTERFLDEGKDSLKQQIAPEQTEQKKKSSWNIWSRSVKDEVVLDGWGPGMWATRTRDAWRRF</sequence>
<dbReference type="GeneID" id="27332104"/>
<feature type="region of interest" description="Disordered" evidence="9">
    <location>
        <begin position="164"/>
        <end position="184"/>
    </location>
</feature>
<evidence type="ECO:0000256" key="1">
    <source>
        <dbReference type="ARBA" id="ARBA00002584"/>
    </source>
</evidence>
<feature type="transmembrane region" description="Helical" evidence="10">
    <location>
        <begin position="78"/>
        <end position="95"/>
    </location>
</feature>
<keyword evidence="13" id="KW-1185">Reference proteome</keyword>
<gene>
    <name evidence="12" type="ORF">PV08_05021</name>
</gene>
<dbReference type="HOGENOM" id="CLU_087356_0_1_1"/>
<dbReference type="InterPro" id="IPR050355">
    <property type="entry name" value="RCF1"/>
</dbReference>
<keyword evidence="6 10" id="KW-1133">Transmembrane helix</keyword>
<evidence type="ECO:0000256" key="4">
    <source>
        <dbReference type="ARBA" id="ARBA00011565"/>
    </source>
</evidence>
<keyword evidence="7" id="KW-0496">Mitochondrion</keyword>
<evidence type="ECO:0000256" key="2">
    <source>
        <dbReference type="ARBA" id="ARBA00004325"/>
    </source>
</evidence>
<dbReference type="GO" id="GO:0097250">
    <property type="term" value="P:mitochondrial respirasome assembly"/>
    <property type="evidence" value="ECO:0007669"/>
    <property type="project" value="TreeGrafter"/>
</dbReference>
<dbReference type="VEuPathDB" id="FungiDB:PV08_05021"/>
<dbReference type="PANTHER" id="PTHR12297">
    <property type="entry name" value="HYPOXIA-INDUCBILE GENE 1 HIG1 -RELATED"/>
    <property type="match status" value="1"/>
</dbReference>
<evidence type="ECO:0000256" key="3">
    <source>
        <dbReference type="ARBA" id="ARBA00009366"/>
    </source>
</evidence>
<dbReference type="OrthoDB" id="6604018at2759"/>
<keyword evidence="8 10" id="KW-0472">Membrane</keyword>
<dbReference type="Pfam" id="PF04588">
    <property type="entry name" value="HIG_1_N"/>
    <property type="match status" value="1"/>
</dbReference>
<dbReference type="Gene3D" id="6.10.140.1320">
    <property type="match status" value="1"/>
</dbReference>
<dbReference type="RefSeq" id="XP_016238042.1">
    <property type="nucleotide sequence ID" value="XM_016379365.1"/>
</dbReference>